<dbReference type="InterPro" id="IPR018060">
    <property type="entry name" value="HTH_AraC"/>
</dbReference>
<dbReference type="PROSITE" id="PS01124">
    <property type="entry name" value="HTH_ARAC_FAMILY_2"/>
    <property type="match status" value="1"/>
</dbReference>
<dbReference type="InterPro" id="IPR050204">
    <property type="entry name" value="AraC_XylS_family_regulators"/>
</dbReference>
<comment type="caution">
    <text evidence="5">The sequence shown here is derived from an EMBL/GenBank/DDBJ whole genome shotgun (WGS) entry which is preliminary data.</text>
</comment>
<keyword evidence="1" id="KW-0805">Transcription regulation</keyword>
<dbReference type="AlphaFoldDB" id="A0A0R3NJN9"/>
<dbReference type="Pfam" id="PF12833">
    <property type="entry name" value="HTH_18"/>
    <property type="match status" value="1"/>
</dbReference>
<evidence type="ECO:0000259" key="4">
    <source>
        <dbReference type="PROSITE" id="PS01124"/>
    </source>
</evidence>
<dbReference type="PANTHER" id="PTHR46796">
    <property type="entry name" value="HTH-TYPE TRANSCRIPTIONAL ACTIVATOR RHAS-RELATED"/>
    <property type="match status" value="1"/>
</dbReference>
<name>A0A0R3NJN9_9BRAD</name>
<feature type="domain" description="HTH araC/xylS-type" evidence="4">
    <location>
        <begin position="237"/>
        <end position="337"/>
    </location>
</feature>
<keyword evidence="6" id="KW-1185">Reference proteome</keyword>
<dbReference type="InterPro" id="IPR018062">
    <property type="entry name" value="HTH_AraC-typ_CS"/>
</dbReference>
<dbReference type="SMART" id="SM00342">
    <property type="entry name" value="HTH_ARAC"/>
    <property type="match status" value="1"/>
</dbReference>
<evidence type="ECO:0000313" key="6">
    <source>
        <dbReference type="Proteomes" id="UP000052023"/>
    </source>
</evidence>
<gene>
    <name evidence="5" type="ORF">CQ13_00130</name>
</gene>
<evidence type="ECO:0000256" key="1">
    <source>
        <dbReference type="ARBA" id="ARBA00023015"/>
    </source>
</evidence>
<evidence type="ECO:0000256" key="3">
    <source>
        <dbReference type="ARBA" id="ARBA00023163"/>
    </source>
</evidence>
<dbReference type="PROSITE" id="PS00041">
    <property type="entry name" value="HTH_ARAC_FAMILY_1"/>
    <property type="match status" value="1"/>
</dbReference>
<organism evidence="5 6">
    <name type="scientific">Bradyrhizobium retamae</name>
    <dbReference type="NCBI Taxonomy" id="1300035"/>
    <lineage>
        <taxon>Bacteria</taxon>
        <taxon>Pseudomonadati</taxon>
        <taxon>Pseudomonadota</taxon>
        <taxon>Alphaproteobacteria</taxon>
        <taxon>Hyphomicrobiales</taxon>
        <taxon>Nitrobacteraceae</taxon>
        <taxon>Bradyrhizobium</taxon>
    </lineage>
</organism>
<keyword evidence="2" id="KW-0238">DNA-binding</keyword>
<dbReference type="GO" id="GO:0043565">
    <property type="term" value="F:sequence-specific DNA binding"/>
    <property type="evidence" value="ECO:0007669"/>
    <property type="project" value="InterPro"/>
</dbReference>
<reference evidence="5 6" key="1">
    <citation type="submission" date="2014-03" db="EMBL/GenBank/DDBJ databases">
        <title>Bradyrhizobium valentinum sp. nov., isolated from effective nodules of Lupinus mariae-josephae, a lupine endemic of basic-lime soils in Eastern Spain.</title>
        <authorList>
            <person name="Duran D."/>
            <person name="Rey L."/>
            <person name="Navarro A."/>
            <person name="Busquets A."/>
            <person name="Imperial J."/>
            <person name="Ruiz-Argueso T."/>
        </authorList>
    </citation>
    <scope>NUCLEOTIDE SEQUENCE [LARGE SCALE GENOMIC DNA]</scope>
    <source>
        <strain evidence="5 6">Ro19</strain>
    </source>
</reference>
<evidence type="ECO:0000313" key="5">
    <source>
        <dbReference type="EMBL" id="KRR30118.1"/>
    </source>
</evidence>
<dbReference type="Proteomes" id="UP000052023">
    <property type="component" value="Unassembled WGS sequence"/>
</dbReference>
<proteinExistence type="predicted"/>
<dbReference type="InterPro" id="IPR009057">
    <property type="entry name" value="Homeodomain-like_sf"/>
</dbReference>
<accession>A0A0R3NJN9</accession>
<dbReference type="Pfam" id="PF14525">
    <property type="entry name" value="AraC_binding_2"/>
    <property type="match status" value="1"/>
</dbReference>
<evidence type="ECO:0000256" key="2">
    <source>
        <dbReference type="ARBA" id="ARBA00023125"/>
    </source>
</evidence>
<dbReference type="InterPro" id="IPR035418">
    <property type="entry name" value="AraC-bd_2"/>
</dbReference>
<dbReference type="GO" id="GO:0003700">
    <property type="term" value="F:DNA-binding transcription factor activity"/>
    <property type="evidence" value="ECO:0007669"/>
    <property type="project" value="InterPro"/>
</dbReference>
<protein>
    <recommendedName>
        <fullName evidence="4">HTH araC/xylS-type domain-containing protein</fullName>
    </recommendedName>
</protein>
<dbReference type="PANTHER" id="PTHR46796:SF12">
    <property type="entry name" value="HTH-TYPE DNA-BINDING TRANSCRIPTIONAL ACTIVATOR EUTR"/>
    <property type="match status" value="1"/>
</dbReference>
<dbReference type="SUPFAM" id="SSF46689">
    <property type="entry name" value="Homeodomain-like"/>
    <property type="match status" value="2"/>
</dbReference>
<keyword evidence="3" id="KW-0804">Transcription</keyword>
<dbReference type="Gene3D" id="1.10.10.60">
    <property type="entry name" value="Homeodomain-like"/>
    <property type="match status" value="1"/>
</dbReference>
<dbReference type="EMBL" id="LLYA01000001">
    <property type="protein sequence ID" value="KRR30118.1"/>
    <property type="molecule type" value="Genomic_DNA"/>
</dbReference>
<sequence length="348" mass="38299">MVCSINTEASMQPGTAPLLEQMPIFHSRNVEETGAFLRAKGYRFDIAGRQTHLLDTRLNGVYMPGLYVGYAQYGGAPVVLCPSPGRTDTWIHLPLRGQLGATIGRENVVCNPNLATIISPMRESCRLVSEPDSSRIQLSLTKSSLTDQLVALLGEPPTAPLEFAPTIDLATGYGRSLARYVLTGVADLEQAGSVLWSPTTMSTFEQFIVTALLVSHPHNYSAALRRLEKPIAPRDVKRAIDYIEAHLDRVVTVADLVTATGVAGRTLFKHFSDFKGVSPMRYLRNARLRQVRQALLRADPEANVTEIAMSTGFTHMGRFSVSYRACFGESPSETLRDGRQVQQPRKQP</sequence>